<comment type="catalytic activity">
    <reaction evidence="3">
        <text>L-seryl-[protein] + ATP = O-phospho-L-seryl-[protein] + ADP + H(+)</text>
        <dbReference type="Rhea" id="RHEA:17989"/>
        <dbReference type="Rhea" id="RHEA-COMP:9863"/>
        <dbReference type="Rhea" id="RHEA-COMP:11604"/>
        <dbReference type="ChEBI" id="CHEBI:15378"/>
        <dbReference type="ChEBI" id="CHEBI:29999"/>
        <dbReference type="ChEBI" id="CHEBI:30616"/>
        <dbReference type="ChEBI" id="CHEBI:83421"/>
        <dbReference type="ChEBI" id="CHEBI:456216"/>
        <dbReference type="EC" id="2.7.11.1"/>
    </reaction>
</comment>
<feature type="non-terminal residue" evidence="5">
    <location>
        <position position="1"/>
    </location>
</feature>
<gene>
    <name evidence="5" type="ORF">B7463_g8503</name>
</gene>
<dbReference type="PANTHER" id="PTHR38248">
    <property type="entry name" value="FUNK1 6"/>
    <property type="match status" value="1"/>
</dbReference>
<dbReference type="Pfam" id="PF17667">
    <property type="entry name" value="Pkinase_fungal"/>
    <property type="match status" value="1"/>
</dbReference>
<evidence type="ECO:0000313" key="5">
    <source>
        <dbReference type="EMBL" id="RFU27831.1"/>
    </source>
</evidence>
<dbReference type="SUPFAM" id="SSF56112">
    <property type="entry name" value="Protein kinase-like (PK-like)"/>
    <property type="match status" value="1"/>
</dbReference>
<dbReference type="Gene3D" id="1.10.510.10">
    <property type="entry name" value="Transferase(Phosphotransferase) domain 1"/>
    <property type="match status" value="1"/>
</dbReference>
<feature type="non-terminal residue" evidence="5">
    <location>
        <position position="235"/>
    </location>
</feature>
<evidence type="ECO:0000256" key="2">
    <source>
        <dbReference type="ARBA" id="ARBA00047899"/>
    </source>
</evidence>
<proteinExistence type="predicted"/>
<keyword evidence="6" id="KW-1185">Reference proteome</keyword>
<dbReference type="GO" id="GO:0004674">
    <property type="term" value="F:protein serine/threonine kinase activity"/>
    <property type="evidence" value="ECO:0007669"/>
    <property type="project" value="UniProtKB-EC"/>
</dbReference>
<evidence type="ECO:0000313" key="6">
    <source>
        <dbReference type="Proteomes" id="UP000258309"/>
    </source>
</evidence>
<comment type="catalytic activity">
    <reaction evidence="2">
        <text>L-threonyl-[protein] + ATP = O-phospho-L-threonyl-[protein] + ADP + H(+)</text>
        <dbReference type="Rhea" id="RHEA:46608"/>
        <dbReference type="Rhea" id="RHEA-COMP:11060"/>
        <dbReference type="Rhea" id="RHEA-COMP:11605"/>
        <dbReference type="ChEBI" id="CHEBI:15378"/>
        <dbReference type="ChEBI" id="CHEBI:30013"/>
        <dbReference type="ChEBI" id="CHEBI:30616"/>
        <dbReference type="ChEBI" id="CHEBI:61977"/>
        <dbReference type="ChEBI" id="CHEBI:456216"/>
        <dbReference type="EC" id="2.7.11.1"/>
    </reaction>
</comment>
<dbReference type="AlphaFoldDB" id="A0A3E2H3D7"/>
<comment type="caution">
    <text evidence="5">The sequence shown here is derived from an EMBL/GenBank/DDBJ whole genome shotgun (WGS) entry which is preliminary data.</text>
</comment>
<accession>A0A3E2H3D7</accession>
<protein>
    <recommendedName>
        <fullName evidence="1">non-specific serine/threonine protein kinase</fullName>
        <ecNumber evidence="1">2.7.11.1</ecNumber>
    </recommendedName>
</protein>
<dbReference type="InterPro" id="IPR008266">
    <property type="entry name" value="Tyr_kinase_AS"/>
</dbReference>
<dbReference type="InterPro" id="IPR040976">
    <property type="entry name" value="Pkinase_fungal"/>
</dbReference>
<evidence type="ECO:0000256" key="1">
    <source>
        <dbReference type="ARBA" id="ARBA00012513"/>
    </source>
</evidence>
<dbReference type="PANTHER" id="PTHR38248:SF2">
    <property type="entry name" value="FUNK1 11"/>
    <property type="match status" value="1"/>
</dbReference>
<dbReference type="EMBL" id="NCSJ02000187">
    <property type="protein sequence ID" value="RFU27831.1"/>
    <property type="molecule type" value="Genomic_DNA"/>
</dbReference>
<dbReference type="InterPro" id="IPR011009">
    <property type="entry name" value="Kinase-like_dom_sf"/>
</dbReference>
<dbReference type="EC" id="2.7.11.1" evidence="1"/>
<organism evidence="5 6">
    <name type="scientific">Scytalidium lignicola</name>
    <name type="common">Hyphomycete</name>
    <dbReference type="NCBI Taxonomy" id="5539"/>
    <lineage>
        <taxon>Eukaryota</taxon>
        <taxon>Fungi</taxon>
        <taxon>Dikarya</taxon>
        <taxon>Ascomycota</taxon>
        <taxon>Pezizomycotina</taxon>
        <taxon>Leotiomycetes</taxon>
        <taxon>Leotiomycetes incertae sedis</taxon>
        <taxon>Scytalidium</taxon>
    </lineage>
</organism>
<sequence>MQPTFTNRVHTCLVTEYAGEPIATASTRVALLEATRQCITGHQSLLEKARILHCDVSTGNLLINENPNARYFGCLLDLDHAVELKLDGSSGVRGRGTIPFQAIGVLLGEQNSVMNDLESFFWVLFWICIFYGEPSEEKIVLRYDKWLYLIDADLATEKAEEVQNEECFLQNAANNFTTTYQPLIPWLNKLRKVLFPNGERRSTLDMGLYDEMQKILKEAQTDPNVIGKRQRKLST</sequence>
<dbReference type="Proteomes" id="UP000258309">
    <property type="component" value="Unassembled WGS sequence"/>
</dbReference>
<name>A0A3E2H3D7_SCYLI</name>
<evidence type="ECO:0000256" key="3">
    <source>
        <dbReference type="ARBA" id="ARBA00048679"/>
    </source>
</evidence>
<reference evidence="5 6" key="1">
    <citation type="submission" date="2018-05" db="EMBL/GenBank/DDBJ databases">
        <title>Draft genome sequence of Scytalidium lignicola DSM 105466, a ubiquitous saprotrophic fungus.</title>
        <authorList>
            <person name="Buettner E."/>
            <person name="Gebauer A.M."/>
            <person name="Hofrichter M."/>
            <person name="Liers C."/>
            <person name="Kellner H."/>
        </authorList>
    </citation>
    <scope>NUCLEOTIDE SEQUENCE [LARGE SCALE GENOMIC DNA]</scope>
    <source>
        <strain evidence="5 6">DSM 105466</strain>
    </source>
</reference>
<dbReference type="STRING" id="5539.A0A3E2H3D7"/>
<feature type="domain" description="Fungal-type protein kinase" evidence="4">
    <location>
        <begin position="5"/>
        <end position="128"/>
    </location>
</feature>
<dbReference type="OrthoDB" id="3509550at2759"/>
<dbReference type="PROSITE" id="PS00109">
    <property type="entry name" value="PROTEIN_KINASE_TYR"/>
    <property type="match status" value="1"/>
</dbReference>
<dbReference type="OMA" id="WICIFYG"/>
<evidence type="ECO:0000259" key="4">
    <source>
        <dbReference type="Pfam" id="PF17667"/>
    </source>
</evidence>